<feature type="region of interest" description="Disordered" evidence="1">
    <location>
        <begin position="128"/>
        <end position="175"/>
    </location>
</feature>
<dbReference type="Proteomes" id="UP001176941">
    <property type="component" value="Chromosome 21"/>
</dbReference>
<keyword evidence="3" id="KW-1185">Reference proteome</keyword>
<evidence type="ECO:0000256" key="1">
    <source>
        <dbReference type="SAM" id="MobiDB-lite"/>
    </source>
</evidence>
<evidence type="ECO:0000313" key="3">
    <source>
        <dbReference type="Proteomes" id="UP001176941"/>
    </source>
</evidence>
<gene>
    <name evidence="2" type="ORF">MRATA1EN1_LOCUS11879</name>
</gene>
<feature type="compositionally biased region" description="Pro residues" evidence="1">
    <location>
        <begin position="29"/>
        <end position="53"/>
    </location>
</feature>
<feature type="region of interest" description="Disordered" evidence="1">
    <location>
        <begin position="1"/>
        <end position="114"/>
    </location>
</feature>
<feature type="compositionally biased region" description="Basic residues" evidence="1">
    <location>
        <begin position="165"/>
        <end position="175"/>
    </location>
</feature>
<dbReference type="EMBL" id="OX459957">
    <property type="protein sequence ID" value="CAI9162917.1"/>
    <property type="molecule type" value="Genomic_DNA"/>
</dbReference>
<feature type="compositionally biased region" description="Basic and acidic residues" evidence="1">
    <location>
        <begin position="137"/>
        <end position="152"/>
    </location>
</feature>
<proteinExistence type="predicted"/>
<reference evidence="2" key="1">
    <citation type="submission" date="2023-04" db="EMBL/GenBank/DDBJ databases">
        <authorList>
            <consortium name="ELIXIR-Norway"/>
        </authorList>
    </citation>
    <scope>NUCLEOTIDE SEQUENCE [LARGE SCALE GENOMIC DNA]</scope>
</reference>
<sequence>MQVSGRLAGRRARVTGFSALRPGLLRPSLPAPEPPAPADSPPSSLPSSPPRPAPRCVSQPPRHPPPLISGRSLSGDFHPGVGGAVGQRSGWRAGSAATCPPAAPPELASDSAAAAVEEHRFGGRRVLRGFRVAAPAAEDRRETKPLRAREAPLPRGTGSGQAPQRPRRPAQTRVT</sequence>
<accession>A0ABN8YMW3</accession>
<evidence type="ECO:0000313" key="2">
    <source>
        <dbReference type="EMBL" id="CAI9162917.1"/>
    </source>
</evidence>
<organism evidence="2 3">
    <name type="scientific">Rangifer tarandus platyrhynchus</name>
    <name type="common">Svalbard reindeer</name>
    <dbReference type="NCBI Taxonomy" id="3082113"/>
    <lineage>
        <taxon>Eukaryota</taxon>
        <taxon>Metazoa</taxon>
        <taxon>Chordata</taxon>
        <taxon>Craniata</taxon>
        <taxon>Vertebrata</taxon>
        <taxon>Euteleostomi</taxon>
        <taxon>Mammalia</taxon>
        <taxon>Eutheria</taxon>
        <taxon>Laurasiatheria</taxon>
        <taxon>Artiodactyla</taxon>
        <taxon>Ruminantia</taxon>
        <taxon>Pecora</taxon>
        <taxon>Cervidae</taxon>
        <taxon>Odocoileinae</taxon>
        <taxon>Rangifer</taxon>
    </lineage>
</organism>
<protein>
    <submittedName>
        <fullName evidence="2">Uncharacterized protein</fullName>
    </submittedName>
</protein>
<name>A0ABN8YMW3_RANTA</name>